<evidence type="ECO:0000256" key="5">
    <source>
        <dbReference type="ARBA" id="ARBA00023187"/>
    </source>
</evidence>
<organism evidence="9 10">
    <name type="scientific">Naegleria fowleri</name>
    <name type="common">Brain eating amoeba</name>
    <dbReference type="NCBI Taxonomy" id="5763"/>
    <lineage>
        <taxon>Eukaryota</taxon>
        <taxon>Discoba</taxon>
        <taxon>Heterolobosea</taxon>
        <taxon>Tetramitia</taxon>
        <taxon>Eutetramitia</taxon>
        <taxon>Vahlkampfiidae</taxon>
        <taxon>Naegleria</taxon>
    </lineage>
</organism>
<dbReference type="AlphaFoldDB" id="A0A6A5BZ08"/>
<evidence type="ECO:0000256" key="8">
    <source>
        <dbReference type="SAM" id="MobiDB-lite"/>
    </source>
</evidence>
<feature type="compositionally biased region" description="Polar residues" evidence="8">
    <location>
        <begin position="333"/>
        <end position="346"/>
    </location>
</feature>
<name>A0A6A5BZ08_NAEFO</name>
<keyword evidence="6 7" id="KW-0539">Nucleus</keyword>
<keyword evidence="4 7" id="KW-0747">Spliceosome</keyword>
<dbReference type="InterPro" id="IPR005037">
    <property type="entry name" value="PRP38"/>
</dbReference>
<dbReference type="Proteomes" id="UP000444721">
    <property type="component" value="Unassembled WGS sequence"/>
</dbReference>
<evidence type="ECO:0000256" key="4">
    <source>
        <dbReference type="ARBA" id="ARBA00022728"/>
    </source>
</evidence>
<dbReference type="GO" id="GO:0005681">
    <property type="term" value="C:spliceosomal complex"/>
    <property type="evidence" value="ECO:0007669"/>
    <property type="project" value="UniProtKB-KW"/>
</dbReference>
<dbReference type="Pfam" id="PF03371">
    <property type="entry name" value="PRP38"/>
    <property type="match status" value="1"/>
</dbReference>
<evidence type="ECO:0000256" key="7">
    <source>
        <dbReference type="RuleBase" id="RU367025"/>
    </source>
</evidence>
<reference evidence="9 10" key="1">
    <citation type="journal article" date="2019" name="Sci. Rep.">
        <title>Nanopore sequencing improves the draft genome of the human pathogenic amoeba Naegleria fowleri.</title>
        <authorList>
            <person name="Liechti N."/>
            <person name="Schurch N."/>
            <person name="Bruggmann R."/>
            <person name="Wittwer M."/>
        </authorList>
    </citation>
    <scope>NUCLEOTIDE SEQUENCE [LARGE SCALE GENOMIC DNA]</scope>
    <source>
        <strain evidence="9 10">ATCC 30894</strain>
    </source>
</reference>
<dbReference type="VEuPathDB" id="AmoebaDB:NF0061670"/>
<comment type="similarity">
    <text evidence="2 7">Belongs to the PRP38 family.</text>
</comment>
<evidence type="ECO:0000313" key="10">
    <source>
        <dbReference type="Proteomes" id="UP000444721"/>
    </source>
</evidence>
<evidence type="ECO:0000256" key="1">
    <source>
        <dbReference type="ARBA" id="ARBA00004123"/>
    </source>
</evidence>
<gene>
    <name evidence="9" type="ORF">FDP41_002704</name>
</gene>
<feature type="region of interest" description="Disordered" evidence="8">
    <location>
        <begin position="273"/>
        <end position="346"/>
    </location>
</feature>
<feature type="compositionally biased region" description="Low complexity" evidence="8">
    <location>
        <begin position="304"/>
        <end position="317"/>
    </location>
</feature>
<feature type="compositionally biased region" description="Basic and acidic residues" evidence="8">
    <location>
        <begin position="15"/>
        <end position="53"/>
    </location>
</feature>
<dbReference type="RefSeq" id="XP_044562902.1">
    <property type="nucleotide sequence ID" value="XM_044705928.1"/>
</dbReference>
<dbReference type="OrthoDB" id="3881at2759"/>
<dbReference type="OMA" id="GSQCILP"/>
<dbReference type="GeneID" id="68109922"/>
<proteinExistence type="inferred from homology"/>
<dbReference type="PANTHER" id="PTHR23142">
    <property type="entry name" value="PRE-MRNA-SPLICING FACTOR 38A-RELATED"/>
    <property type="match status" value="1"/>
</dbReference>
<protein>
    <recommendedName>
        <fullName evidence="7">Pre-mRNA-splicing factor 38</fullName>
    </recommendedName>
</protein>
<keyword evidence="3 7" id="KW-0507">mRNA processing</keyword>
<keyword evidence="5 7" id="KW-0508">mRNA splicing</keyword>
<feature type="region of interest" description="Disordered" evidence="8">
    <location>
        <begin position="1"/>
        <end position="101"/>
    </location>
</feature>
<dbReference type="GO" id="GO:0000398">
    <property type="term" value="P:mRNA splicing, via spliceosome"/>
    <property type="evidence" value="ECO:0007669"/>
    <property type="project" value="UniProtKB-UniRule"/>
</dbReference>
<evidence type="ECO:0000256" key="2">
    <source>
        <dbReference type="ARBA" id="ARBA00006164"/>
    </source>
</evidence>
<dbReference type="VEuPathDB" id="AmoebaDB:FDP41_002704"/>
<accession>A0A6A5BZ08</accession>
<evidence type="ECO:0000256" key="6">
    <source>
        <dbReference type="ARBA" id="ARBA00023242"/>
    </source>
</evidence>
<evidence type="ECO:0000256" key="3">
    <source>
        <dbReference type="ARBA" id="ARBA00022664"/>
    </source>
</evidence>
<comment type="caution">
    <text evidence="9">The sequence shown here is derived from an EMBL/GenBank/DDBJ whole genome shotgun (WGS) entry which is preliminary data.</text>
</comment>
<evidence type="ECO:0000313" key="9">
    <source>
        <dbReference type="EMBL" id="KAF0978189.1"/>
    </source>
</evidence>
<sequence>MSVDHYRNVSSSSVHRSEEDQHHRNDERYRNYSKKSSVEQPHKYDDDRYHHSTEEDDKYEDSSRYHHHHEKQQHLDQDQHSDDGTKDTQQHEKSKKSNKINVWGNASTMNITPYVYKKILTSPYFKSLYEYKTYHEVLELIKNVKYIHPFTDADSNGSPSVAFCLLFKLHTLKLSYKQLKGMLQKDEPTVIKALALLYVRFAVNPDEMWEYFKEYINDESNTVNIFTKKLTLGEFVRSLISNQKLFGSQCILPMLPAKALSRMEDFCQDYQHRNQNKRKQHENPFYNRQSDYRKKQKQDTTPYQQQSSLSGQSSQQQADDEKIDDEPAESRFSKPNFTKASIPSNYTKKYALTKSSDEDDKKFFKHKDITEVETIRLSKK</sequence>
<feature type="compositionally biased region" description="Basic and acidic residues" evidence="8">
    <location>
        <begin position="72"/>
        <end position="92"/>
    </location>
</feature>
<dbReference type="EMBL" id="VFQX01000030">
    <property type="protein sequence ID" value="KAF0978189.1"/>
    <property type="molecule type" value="Genomic_DNA"/>
</dbReference>
<keyword evidence="10" id="KW-1185">Reference proteome</keyword>
<dbReference type="VEuPathDB" id="AmoebaDB:NfTy_057190"/>
<comment type="function">
    <text evidence="7">Required for pre-mRNA splicing.</text>
</comment>
<comment type="subcellular location">
    <subcellularLocation>
        <location evidence="1 7">Nucleus</location>
    </subcellularLocation>
</comment>